<protein>
    <recommendedName>
        <fullName evidence="2">CN hydrolase domain-containing protein</fullName>
    </recommendedName>
</protein>
<evidence type="ECO:0000313" key="4">
    <source>
        <dbReference type="Proteomes" id="UP001501057"/>
    </source>
</evidence>
<dbReference type="PANTHER" id="PTHR23088:SF27">
    <property type="entry name" value="DEAMINATED GLUTATHIONE AMIDASE"/>
    <property type="match status" value="1"/>
</dbReference>
<dbReference type="Gene3D" id="3.60.110.10">
    <property type="entry name" value="Carbon-nitrogen hydrolase"/>
    <property type="match status" value="1"/>
</dbReference>
<evidence type="ECO:0000259" key="2">
    <source>
        <dbReference type="PROSITE" id="PS50263"/>
    </source>
</evidence>
<comment type="caution">
    <text evidence="3">The sequence shown here is derived from an EMBL/GenBank/DDBJ whole genome shotgun (WGS) entry which is preliminary data.</text>
</comment>
<dbReference type="CDD" id="cd07197">
    <property type="entry name" value="nitrilase"/>
    <property type="match status" value="1"/>
</dbReference>
<organism evidence="3 4">
    <name type="scientific">Aeromicrobium alkaliterrae</name>
    <dbReference type="NCBI Taxonomy" id="302168"/>
    <lineage>
        <taxon>Bacteria</taxon>
        <taxon>Bacillati</taxon>
        <taxon>Actinomycetota</taxon>
        <taxon>Actinomycetes</taxon>
        <taxon>Propionibacteriales</taxon>
        <taxon>Nocardioidaceae</taxon>
        <taxon>Aeromicrobium</taxon>
    </lineage>
</organism>
<proteinExistence type="inferred from homology"/>
<sequence>MRVAVAQVGSVAGDVEANVRTAVRAVEDAEGAELLVLPELVLTGYALPPPVIAADDERLAPLQAAAVAAGTVVLAGAAIAGEGRPTLSTLAFGGSDVRRVYDKQHLSGDEQHHFVAGEAGTLLDLTSGPVGLATCYDTSFPEHGRAAADAGAVLYAASIAFYAGSEHRRDLYTRARALDNGFFVAVGALLGECGGARFCGGAAIHDPEGRTVAAVPEGEAGVAVAELDLDLVVTTRGLHPMLAERRPLPEVRRSRV</sequence>
<dbReference type="EMBL" id="BAAAME010000010">
    <property type="protein sequence ID" value="GAA1752614.1"/>
    <property type="molecule type" value="Genomic_DNA"/>
</dbReference>
<reference evidence="4" key="1">
    <citation type="journal article" date="2019" name="Int. J. Syst. Evol. Microbiol.">
        <title>The Global Catalogue of Microorganisms (GCM) 10K type strain sequencing project: providing services to taxonomists for standard genome sequencing and annotation.</title>
        <authorList>
            <consortium name="The Broad Institute Genomics Platform"/>
            <consortium name="The Broad Institute Genome Sequencing Center for Infectious Disease"/>
            <person name="Wu L."/>
            <person name="Ma J."/>
        </authorList>
    </citation>
    <scope>NUCLEOTIDE SEQUENCE [LARGE SCALE GENOMIC DNA]</scope>
    <source>
        <strain evidence="4">JCM 13518</strain>
    </source>
</reference>
<evidence type="ECO:0000313" key="3">
    <source>
        <dbReference type="EMBL" id="GAA1752614.1"/>
    </source>
</evidence>
<dbReference type="SUPFAM" id="SSF56317">
    <property type="entry name" value="Carbon-nitrogen hydrolase"/>
    <property type="match status" value="1"/>
</dbReference>
<keyword evidence="4" id="KW-1185">Reference proteome</keyword>
<feature type="domain" description="CN hydrolase" evidence="2">
    <location>
        <begin position="1"/>
        <end position="229"/>
    </location>
</feature>
<dbReference type="InterPro" id="IPR036526">
    <property type="entry name" value="C-N_Hydrolase_sf"/>
</dbReference>
<evidence type="ECO:0000256" key="1">
    <source>
        <dbReference type="ARBA" id="ARBA00010613"/>
    </source>
</evidence>
<dbReference type="Pfam" id="PF00795">
    <property type="entry name" value="CN_hydrolase"/>
    <property type="match status" value="1"/>
</dbReference>
<dbReference type="InterPro" id="IPR003010">
    <property type="entry name" value="C-N_Hydrolase"/>
</dbReference>
<dbReference type="PANTHER" id="PTHR23088">
    <property type="entry name" value="NITRILASE-RELATED"/>
    <property type="match status" value="1"/>
</dbReference>
<accession>A0ABP4WE30</accession>
<dbReference type="RefSeq" id="WP_344204010.1">
    <property type="nucleotide sequence ID" value="NZ_BAAAME010000010.1"/>
</dbReference>
<dbReference type="PROSITE" id="PS50263">
    <property type="entry name" value="CN_HYDROLASE"/>
    <property type="match status" value="1"/>
</dbReference>
<name>A0ABP4WE30_9ACTN</name>
<dbReference type="Proteomes" id="UP001501057">
    <property type="component" value="Unassembled WGS sequence"/>
</dbReference>
<comment type="similarity">
    <text evidence="1">Belongs to the carbon-nitrogen hydrolase superfamily. NIT1/NIT2 family.</text>
</comment>
<gene>
    <name evidence="3" type="ORF">GCM10009710_35400</name>
</gene>